<feature type="compositionally biased region" description="Polar residues" evidence="1">
    <location>
        <begin position="1"/>
        <end position="12"/>
    </location>
</feature>
<dbReference type="EMBL" id="JAQQWE010000004">
    <property type="protein sequence ID" value="KAK7956939.1"/>
    <property type="molecule type" value="Genomic_DNA"/>
</dbReference>
<proteinExistence type="predicted"/>
<dbReference type="RefSeq" id="XP_066702245.1">
    <property type="nucleotide sequence ID" value="XM_066842383.1"/>
</dbReference>
<dbReference type="Proteomes" id="UP001391051">
    <property type="component" value="Unassembled WGS sequence"/>
</dbReference>
<feature type="region of interest" description="Disordered" evidence="1">
    <location>
        <begin position="124"/>
        <end position="150"/>
    </location>
</feature>
<organism evidence="2 3">
    <name type="scientific">Apiospora aurea</name>
    <dbReference type="NCBI Taxonomy" id="335848"/>
    <lineage>
        <taxon>Eukaryota</taxon>
        <taxon>Fungi</taxon>
        <taxon>Dikarya</taxon>
        <taxon>Ascomycota</taxon>
        <taxon>Pezizomycotina</taxon>
        <taxon>Sordariomycetes</taxon>
        <taxon>Xylariomycetidae</taxon>
        <taxon>Amphisphaeriales</taxon>
        <taxon>Apiosporaceae</taxon>
        <taxon>Apiospora</taxon>
    </lineage>
</organism>
<feature type="compositionally biased region" description="Low complexity" evidence="1">
    <location>
        <begin position="445"/>
        <end position="483"/>
    </location>
</feature>
<keyword evidence="3" id="KW-1185">Reference proteome</keyword>
<protein>
    <submittedName>
        <fullName evidence="2">Uncharacterized protein</fullName>
    </submittedName>
</protein>
<feature type="region of interest" description="Disordered" evidence="1">
    <location>
        <begin position="445"/>
        <end position="512"/>
    </location>
</feature>
<feature type="compositionally biased region" description="Gly residues" evidence="1">
    <location>
        <begin position="484"/>
        <end position="496"/>
    </location>
</feature>
<dbReference type="GeneID" id="92075445"/>
<sequence>MFPTTEPTSTPALTEDGCHASTDDGTVTQISVIHTSTITWTGDPADYTPPFPEEPLPCTQAPTGRFSASRCPDGQTTCDLLWLPTSALTTPVWGSVTATKKKARPTVVFWTTDKNPVVVFSSSPPPDFLGGGKPTKQNDHETVGPGATDVFTTPVYGKVTTSTPLPPQPVVTPQPNASPKPSEVTVVIQTTQVVINGQVFKDNPERKSTTAVVGTDTFTINPTQVVGHGSTITRPFVNGVFVPSPSTTIVDGLQVVYGSSAATIDGTSFAFGTAPATATVGGKEITIGPGGIFFPSQVLPVVEEVGPPHMEVIGGTLITAIGQSVFVVGGTSLTYGPNMSPITTSIGKDNVTIGPAGVVVGGSTLGGVAANATATTYKIVGGATVTEIGTTAVVIDGVTYNVGAGATLTTTTVIAGQTLTISPDGVAVSTDTYAQPYAMTTVLSPGSAPSAGLSSPTAAADPSSFSDSDSGSSSGSNPDSISGSGPGSPSGLGPGLSSGSDSASADEPKSKPESAGAAIQLSWAHWVFTICITIGAWV</sequence>
<evidence type="ECO:0000313" key="2">
    <source>
        <dbReference type="EMBL" id="KAK7956939.1"/>
    </source>
</evidence>
<feature type="region of interest" description="Disordered" evidence="1">
    <location>
        <begin position="1"/>
        <end position="21"/>
    </location>
</feature>
<comment type="caution">
    <text evidence="2">The sequence shown here is derived from an EMBL/GenBank/DDBJ whole genome shotgun (WGS) entry which is preliminary data.</text>
</comment>
<evidence type="ECO:0000256" key="1">
    <source>
        <dbReference type="SAM" id="MobiDB-lite"/>
    </source>
</evidence>
<accession>A0ABR1QK18</accession>
<gene>
    <name evidence="2" type="ORF">PG986_006161</name>
</gene>
<name>A0ABR1QK18_9PEZI</name>
<reference evidence="2 3" key="1">
    <citation type="submission" date="2023-01" db="EMBL/GenBank/DDBJ databases">
        <title>Analysis of 21 Apiospora genomes using comparative genomics revels a genus with tremendous synthesis potential of carbohydrate active enzymes and secondary metabolites.</title>
        <authorList>
            <person name="Sorensen T."/>
        </authorList>
    </citation>
    <scope>NUCLEOTIDE SEQUENCE [LARGE SCALE GENOMIC DNA]</scope>
    <source>
        <strain evidence="2 3">CBS 24483</strain>
    </source>
</reference>
<evidence type="ECO:0000313" key="3">
    <source>
        <dbReference type="Proteomes" id="UP001391051"/>
    </source>
</evidence>